<dbReference type="EMBL" id="BAABFT010000024">
    <property type="protein sequence ID" value="GAA4339828.1"/>
    <property type="molecule type" value="Genomic_DNA"/>
</dbReference>
<reference evidence="2" key="1">
    <citation type="journal article" date="2019" name="Int. J. Syst. Evol. Microbiol.">
        <title>The Global Catalogue of Microorganisms (GCM) 10K type strain sequencing project: providing services to taxonomists for standard genome sequencing and annotation.</title>
        <authorList>
            <consortium name="The Broad Institute Genomics Platform"/>
            <consortium name="The Broad Institute Genome Sequencing Center for Infectious Disease"/>
            <person name="Wu L."/>
            <person name="Ma J."/>
        </authorList>
    </citation>
    <scope>NUCLEOTIDE SEQUENCE [LARGE SCALE GENOMIC DNA]</scope>
    <source>
        <strain evidence="2">JCM 17705</strain>
    </source>
</reference>
<dbReference type="Proteomes" id="UP001500582">
    <property type="component" value="Unassembled WGS sequence"/>
</dbReference>
<evidence type="ECO:0000313" key="2">
    <source>
        <dbReference type="Proteomes" id="UP001500582"/>
    </source>
</evidence>
<evidence type="ECO:0000313" key="1">
    <source>
        <dbReference type="EMBL" id="GAA4339828.1"/>
    </source>
</evidence>
<gene>
    <name evidence="1" type="ORF">GCM10023149_50800</name>
</gene>
<dbReference type="RefSeq" id="WP_345214037.1">
    <property type="nucleotide sequence ID" value="NZ_BAABFT010000024.1"/>
</dbReference>
<accession>A0ABP8HIL9</accession>
<proteinExistence type="predicted"/>
<organism evidence="1 2">
    <name type="scientific">Mucilaginibacter gynuensis</name>
    <dbReference type="NCBI Taxonomy" id="1302236"/>
    <lineage>
        <taxon>Bacteria</taxon>
        <taxon>Pseudomonadati</taxon>
        <taxon>Bacteroidota</taxon>
        <taxon>Sphingobacteriia</taxon>
        <taxon>Sphingobacteriales</taxon>
        <taxon>Sphingobacteriaceae</taxon>
        <taxon>Mucilaginibacter</taxon>
    </lineage>
</organism>
<comment type="caution">
    <text evidence="1">The sequence shown here is derived from an EMBL/GenBank/DDBJ whole genome shotgun (WGS) entry which is preliminary data.</text>
</comment>
<name>A0ABP8HIL9_9SPHI</name>
<protein>
    <submittedName>
        <fullName evidence="1">Uncharacterized protein</fullName>
    </submittedName>
</protein>
<keyword evidence="2" id="KW-1185">Reference proteome</keyword>
<sequence length="87" mass="9826">MNKIFISNHIKAEILYVCGLPISKPYNLRGQLTLSAIGYEKDRELCRRLELSLQNIAATYNTGRIITPGIVFEDLTVSECIRLVIAE</sequence>